<reference evidence="2" key="1">
    <citation type="submission" date="2018-08" db="EMBL/GenBank/DDBJ databases">
        <title>A genome reference for cultivated species of the human gut microbiota.</title>
        <authorList>
            <person name="Zou Y."/>
            <person name="Xue W."/>
            <person name="Luo G."/>
        </authorList>
    </citation>
    <scope>NUCLEOTIDE SEQUENCE [LARGE SCALE GENOMIC DNA]</scope>
    <source>
        <strain evidence="2">TF05-5AC</strain>
    </source>
</reference>
<evidence type="ECO:0000256" key="1">
    <source>
        <dbReference type="SAM" id="Phobius"/>
    </source>
</evidence>
<feature type="transmembrane region" description="Helical" evidence="1">
    <location>
        <begin position="167"/>
        <end position="188"/>
    </location>
</feature>
<dbReference type="GeneID" id="97988203"/>
<keyword evidence="1" id="KW-1133">Transmembrane helix</keyword>
<name>A0A3E3I2H6_9FIRM</name>
<sequence>MKAIIRRELKNYLKNPFFWIGLFFIVFQMYQILSPYLHIHYYQQGEAAEELAEENIGDADITDGYVPTDEGKRMELACELVKRDMAQELNMTEEEAGEILAKMRREDMSLEEMEIRLAEDYNFYTKYGIRYYYDISEFHKGSAGEINDYLDRSLSEHSYSYYLGRKFTDFCGLFLGFTAMLLLAFLFIRDTKRDTWELLHTKPVSASAYICGKAMGGFLAMVLLWGFLTLLFGGMCEYAGIQNGFPVSFPVFFAAAAVYILPNLLMIACVYTAAALVFKNPLPAVPVLFLYMIYSNMGSRGPDGNYGYFGRPLAIMVRFPGKFFETEQPPLVLLNQTFLICASVLLLILSISIWKRRRIY</sequence>
<protein>
    <submittedName>
        <fullName evidence="2">ABC transporter permease</fullName>
    </submittedName>
</protein>
<dbReference type="GO" id="GO:0140359">
    <property type="term" value="F:ABC-type transporter activity"/>
    <property type="evidence" value="ECO:0007669"/>
    <property type="project" value="InterPro"/>
</dbReference>
<accession>A0A3E3I2H6</accession>
<dbReference type="PANTHER" id="PTHR43471">
    <property type="entry name" value="ABC TRANSPORTER PERMEASE"/>
    <property type="match status" value="1"/>
</dbReference>
<dbReference type="AlphaFoldDB" id="A0A3E3I2H6"/>
<feature type="transmembrane region" description="Helical" evidence="1">
    <location>
        <begin position="12"/>
        <end position="33"/>
    </location>
</feature>
<gene>
    <name evidence="2" type="ORF">DXC51_15350</name>
</gene>
<feature type="transmembrane region" description="Helical" evidence="1">
    <location>
        <begin position="268"/>
        <end position="294"/>
    </location>
</feature>
<keyword evidence="1" id="KW-0472">Membrane</keyword>
<dbReference type="RefSeq" id="WP_117544852.1">
    <property type="nucleotide sequence ID" value="NZ_CANNOQ010000245.1"/>
</dbReference>
<feature type="transmembrane region" description="Helical" evidence="1">
    <location>
        <begin position="209"/>
        <end position="232"/>
    </location>
</feature>
<dbReference type="Proteomes" id="UP000260812">
    <property type="component" value="Unassembled WGS sequence"/>
</dbReference>
<dbReference type="GO" id="GO:0005886">
    <property type="term" value="C:plasma membrane"/>
    <property type="evidence" value="ECO:0007669"/>
    <property type="project" value="UniProtKB-SubCell"/>
</dbReference>
<dbReference type="Pfam" id="PF12679">
    <property type="entry name" value="ABC2_membrane_2"/>
    <property type="match status" value="1"/>
</dbReference>
<feature type="transmembrane region" description="Helical" evidence="1">
    <location>
        <begin position="244"/>
        <end position="261"/>
    </location>
</feature>
<comment type="caution">
    <text evidence="2">The sequence shown here is derived from an EMBL/GenBank/DDBJ whole genome shotgun (WGS) entry which is preliminary data.</text>
</comment>
<organism evidence="2 3">
    <name type="scientific">Eisenbergiella massiliensis</name>
    <dbReference type="NCBI Taxonomy" id="1720294"/>
    <lineage>
        <taxon>Bacteria</taxon>
        <taxon>Bacillati</taxon>
        <taxon>Bacillota</taxon>
        <taxon>Clostridia</taxon>
        <taxon>Lachnospirales</taxon>
        <taxon>Lachnospiraceae</taxon>
        <taxon>Eisenbergiella</taxon>
    </lineage>
</organism>
<proteinExistence type="predicted"/>
<keyword evidence="1" id="KW-0812">Transmembrane</keyword>
<keyword evidence="3" id="KW-1185">Reference proteome</keyword>
<evidence type="ECO:0000313" key="2">
    <source>
        <dbReference type="EMBL" id="RGE58789.1"/>
    </source>
</evidence>
<dbReference type="EMBL" id="QVLV01000010">
    <property type="protein sequence ID" value="RGE58789.1"/>
    <property type="molecule type" value="Genomic_DNA"/>
</dbReference>
<evidence type="ECO:0000313" key="3">
    <source>
        <dbReference type="Proteomes" id="UP000260812"/>
    </source>
</evidence>
<feature type="transmembrane region" description="Helical" evidence="1">
    <location>
        <begin position="333"/>
        <end position="354"/>
    </location>
</feature>